<evidence type="ECO:0000313" key="3">
    <source>
        <dbReference type="EMBL" id="OCF33298.1"/>
    </source>
</evidence>
<evidence type="ECO:0000256" key="1">
    <source>
        <dbReference type="SAM" id="MobiDB-lite"/>
    </source>
</evidence>
<dbReference type="Pfam" id="PF02752">
    <property type="entry name" value="Arrestin_C"/>
    <property type="match status" value="1"/>
</dbReference>
<dbReference type="OrthoDB" id="3230530at2759"/>
<feature type="region of interest" description="Disordered" evidence="1">
    <location>
        <begin position="521"/>
        <end position="568"/>
    </location>
</feature>
<feature type="region of interest" description="Disordered" evidence="1">
    <location>
        <begin position="220"/>
        <end position="260"/>
    </location>
</feature>
<reference evidence="3 4" key="1">
    <citation type="submission" date="2013-07" db="EMBL/GenBank/DDBJ databases">
        <title>The Genome Sequence of Cryptococcus heveanensis BCC8398.</title>
        <authorList>
            <consortium name="The Broad Institute Genome Sequencing Platform"/>
            <person name="Cuomo C."/>
            <person name="Litvintseva A."/>
            <person name="Chen Y."/>
            <person name="Heitman J."/>
            <person name="Sun S."/>
            <person name="Springer D."/>
            <person name="Dromer F."/>
            <person name="Young S.K."/>
            <person name="Zeng Q."/>
            <person name="Gargeya S."/>
            <person name="Fitzgerald M."/>
            <person name="Abouelleil A."/>
            <person name="Alvarado L."/>
            <person name="Berlin A.M."/>
            <person name="Chapman S.B."/>
            <person name="Dewar J."/>
            <person name="Goldberg J."/>
            <person name="Griggs A."/>
            <person name="Gujja S."/>
            <person name="Hansen M."/>
            <person name="Howarth C."/>
            <person name="Imamovic A."/>
            <person name="Larimer J."/>
            <person name="McCowan C."/>
            <person name="Murphy C."/>
            <person name="Pearson M."/>
            <person name="Priest M."/>
            <person name="Roberts A."/>
            <person name="Saif S."/>
            <person name="Shea T."/>
            <person name="Sykes S."/>
            <person name="Wortman J."/>
            <person name="Nusbaum C."/>
            <person name="Birren B."/>
        </authorList>
    </citation>
    <scope>NUCLEOTIDE SEQUENCE [LARGE SCALE GENOMIC DNA]</scope>
    <source>
        <strain evidence="3 4">BCC8398</strain>
    </source>
</reference>
<accession>A0A1B9GQP3</accession>
<reference evidence="4" key="2">
    <citation type="submission" date="2013-12" db="EMBL/GenBank/DDBJ databases">
        <title>Evolution of pathogenesis and genome organization in the Tremellales.</title>
        <authorList>
            <person name="Cuomo C."/>
            <person name="Litvintseva A."/>
            <person name="Heitman J."/>
            <person name="Chen Y."/>
            <person name="Sun S."/>
            <person name="Springer D."/>
            <person name="Dromer F."/>
            <person name="Young S."/>
            <person name="Zeng Q."/>
            <person name="Chapman S."/>
            <person name="Gujja S."/>
            <person name="Saif S."/>
            <person name="Birren B."/>
        </authorList>
    </citation>
    <scope>NUCLEOTIDE SEQUENCE [LARGE SCALE GENOMIC DNA]</scope>
    <source>
        <strain evidence="4">BCC8398</strain>
    </source>
</reference>
<feature type="compositionally biased region" description="Polar residues" evidence="1">
    <location>
        <begin position="473"/>
        <end position="485"/>
    </location>
</feature>
<proteinExistence type="predicted"/>
<dbReference type="AlphaFoldDB" id="A0A1B9GQP3"/>
<dbReference type="EMBL" id="KV700126">
    <property type="protein sequence ID" value="OCF33298.1"/>
    <property type="molecule type" value="Genomic_DNA"/>
</dbReference>
<name>A0A1B9GQP3_9TREE</name>
<feature type="domain" description="Arrestin C-terminal-like" evidence="2">
    <location>
        <begin position="174"/>
        <end position="336"/>
    </location>
</feature>
<feature type="compositionally biased region" description="Polar residues" evidence="1">
    <location>
        <begin position="221"/>
        <end position="245"/>
    </location>
</feature>
<protein>
    <recommendedName>
        <fullName evidence="2">Arrestin C-terminal-like domain-containing protein</fullName>
    </recommendedName>
</protein>
<dbReference type="InterPro" id="IPR011022">
    <property type="entry name" value="Arrestin_C-like"/>
</dbReference>
<feature type="compositionally biased region" description="Low complexity" evidence="1">
    <location>
        <begin position="558"/>
        <end position="568"/>
    </location>
</feature>
<evidence type="ECO:0000259" key="2">
    <source>
        <dbReference type="Pfam" id="PF02752"/>
    </source>
</evidence>
<keyword evidence="4" id="KW-1185">Reference proteome</keyword>
<organism evidence="3 4">
    <name type="scientific">Kwoniella heveanensis BCC8398</name>
    <dbReference type="NCBI Taxonomy" id="1296120"/>
    <lineage>
        <taxon>Eukaryota</taxon>
        <taxon>Fungi</taxon>
        <taxon>Dikarya</taxon>
        <taxon>Basidiomycota</taxon>
        <taxon>Agaricomycotina</taxon>
        <taxon>Tremellomycetes</taxon>
        <taxon>Tremellales</taxon>
        <taxon>Cryptococcaceae</taxon>
        <taxon>Kwoniella</taxon>
    </lineage>
</organism>
<gene>
    <name evidence="3" type="ORF">I316_05039</name>
</gene>
<evidence type="ECO:0000313" key="4">
    <source>
        <dbReference type="Proteomes" id="UP000092666"/>
    </source>
</evidence>
<sequence length="617" mass="66473">MLELFVIPRNGNAGGRFFPHIGHLGVTPVVVQGRISTKLPDVCEPLAVKSISLGIRCTETCGNGSSSVLWEKRKVLLTPPDGDEYMSMGDWESSFKTTVPVNAALEARSTMCIPEYKVAWRMEVVIEHKPIPYVGTSITRAFNLNLHNHRSPAVRPMSPPSPHVLGPEGCTANVCISAQSGAFGPGDTFPIKVQVKPLDAGMTVKKATVTLERNMEFFARRSTSPPSSQGSRLSTLFRSSHSPSHQRLAGDEIESHSSRRDRVCEVSSSDIVTDSVGTHWCQLSVSLPGRHGNWDLGETHQTKLVNISYALKANVTVKPAKSRSSRVLTCSPVPIVIAAASTEDRASAANSVDLASKKRHRSSRRGLYMHEGNIEVNDSATQLHSPVLSPIKGVATDVKPILLSSNQQSSQAQSISFVFPSPPPYEIRPITVTSLLNPASSPPPPPTSSTSHLPSPPPTRSGLDPDSLHVWRQFQNTGRRISTTTSEEEDVQPSRSRQRLSVIQGDDRDAQFQQPALPSLDALGLGLPHVPDDGRPRSRPRTAPIHSTFAASIPPPLSGTLSSSTAASFGPRPVTSMARMASTTTTPSMLNAAGTEHSFAFAFPSSSRTPERPPKSP</sequence>
<dbReference type="Proteomes" id="UP000092666">
    <property type="component" value="Unassembled WGS sequence"/>
</dbReference>
<dbReference type="STRING" id="1296120.A0A1B9GQP3"/>
<feature type="compositionally biased region" description="Basic and acidic residues" evidence="1">
    <location>
        <begin position="248"/>
        <end position="260"/>
    </location>
</feature>
<feature type="region of interest" description="Disordered" evidence="1">
    <location>
        <begin position="434"/>
        <end position="501"/>
    </location>
</feature>